<dbReference type="PANTHER" id="PTHR11910">
    <property type="entry name" value="ATP SYNTHASE DELTA CHAIN"/>
    <property type="match status" value="1"/>
</dbReference>
<protein>
    <recommendedName>
        <fullName evidence="8">ATP synthase subunit delta</fullName>
    </recommendedName>
    <alternativeName>
        <fullName evidence="8">ATP synthase F(1) sector subunit delta</fullName>
    </alternativeName>
    <alternativeName>
        <fullName evidence="8">F-type ATPase subunit delta</fullName>
        <shortName evidence="8">F-ATPase subunit delta</shortName>
    </alternativeName>
</protein>
<keyword evidence="10" id="KW-1185">Reference proteome</keyword>
<dbReference type="Pfam" id="PF00213">
    <property type="entry name" value="OSCP"/>
    <property type="match status" value="1"/>
</dbReference>
<keyword evidence="7 8" id="KW-0066">ATP synthesis</keyword>
<accession>A0ABT1JNB5</accession>
<evidence type="ECO:0000256" key="6">
    <source>
        <dbReference type="ARBA" id="ARBA00023196"/>
    </source>
</evidence>
<keyword evidence="8" id="KW-1003">Cell membrane</keyword>
<keyword evidence="6 8" id="KW-0139">CF(1)</keyword>
<evidence type="ECO:0000256" key="5">
    <source>
        <dbReference type="ARBA" id="ARBA00023136"/>
    </source>
</evidence>
<keyword evidence="3 8" id="KW-0375">Hydrogen ion transport</keyword>
<comment type="function">
    <text evidence="8">This protein is part of the stalk that links CF(0) to CF(1). It either transmits conformational changes from CF(0) to CF(1) or is implicated in proton conduction.</text>
</comment>
<evidence type="ECO:0000256" key="4">
    <source>
        <dbReference type="ARBA" id="ARBA00023065"/>
    </source>
</evidence>
<evidence type="ECO:0000256" key="2">
    <source>
        <dbReference type="ARBA" id="ARBA00022448"/>
    </source>
</evidence>
<dbReference type="PROSITE" id="PS00389">
    <property type="entry name" value="ATPASE_DELTA"/>
    <property type="match status" value="1"/>
</dbReference>
<organism evidence="9 10">
    <name type="scientific">Actinoalloteichus caeruleus DSM 43889</name>
    <dbReference type="NCBI Taxonomy" id="1120930"/>
    <lineage>
        <taxon>Bacteria</taxon>
        <taxon>Bacillati</taxon>
        <taxon>Actinomycetota</taxon>
        <taxon>Actinomycetes</taxon>
        <taxon>Pseudonocardiales</taxon>
        <taxon>Pseudonocardiaceae</taxon>
        <taxon>Actinoalloteichus</taxon>
        <taxon>Actinoalloteichus cyanogriseus</taxon>
    </lineage>
</organism>
<dbReference type="Gene3D" id="1.10.520.20">
    <property type="entry name" value="N-terminal domain of the delta subunit of the F1F0-ATP synthase"/>
    <property type="match status" value="1"/>
</dbReference>
<dbReference type="NCBIfam" id="TIGR01145">
    <property type="entry name" value="ATP_synt_delta"/>
    <property type="match status" value="1"/>
</dbReference>
<dbReference type="RefSeq" id="WP_026418627.1">
    <property type="nucleotide sequence ID" value="NZ_AUBJ02000001.1"/>
</dbReference>
<reference evidence="9 10" key="2">
    <citation type="submission" date="2022-06" db="EMBL/GenBank/DDBJ databases">
        <title>Genomic Encyclopedia of Type Strains, Phase I: the one thousand microbial genomes (KMG-I) project.</title>
        <authorList>
            <person name="Kyrpides N."/>
        </authorList>
    </citation>
    <scope>NUCLEOTIDE SEQUENCE [LARGE SCALE GENOMIC DNA]</scope>
    <source>
        <strain evidence="9 10">DSM 43889</strain>
    </source>
</reference>
<evidence type="ECO:0000256" key="7">
    <source>
        <dbReference type="ARBA" id="ARBA00023310"/>
    </source>
</evidence>
<comment type="caution">
    <text evidence="9">The sequence shown here is derived from an EMBL/GenBank/DDBJ whole genome shotgun (WGS) entry which is preliminary data.</text>
</comment>
<dbReference type="HAMAP" id="MF_01416">
    <property type="entry name" value="ATP_synth_delta_bact"/>
    <property type="match status" value="1"/>
</dbReference>
<dbReference type="EMBL" id="AUBJ02000001">
    <property type="protein sequence ID" value="MCP2334020.1"/>
    <property type="molecule type" value="Genomic_DNA"/>
</dbReference>
<name>A0ABT1JNB5_ACTCY</name>
<evidence type="ECO:0000256" key="8">
    <source>
        <dbReference type="HAMAP-Rule" id="MF_01416"/>
    </source>
</evidence>
<keyword evidence="4 8" id="KW-0406">Ion transport</keyword>
<sequence length="278" mass="29380">MTTVTTLHAASRDAFAAAAERLRAELDGVTGEELAGVGEDLGAVSRLLGRESSLRRSLADAASEPAHRESLVREVLGRKIGARALNVLATVVTARWSSPRELVEGVSRLSWEAMLISAERAGRLDTVEDELFRLGRIVASQPDLDQLLSDPAGSAAGKVTLVRQLLTDRSDPVTLALVEQLVSQPGGRTAVAGLEELAAAAAKRRERSVAHVRSATVLSDAQEERLAALLSRIYSRPVAVHTEVDPTLVGGLVIQVGDEIIDGSAAGRLAALRRQLAG</sequence>
<evidence type="ECO:0000313" key="9">
    <source>
        <dbReference type="EMBL" id="MCP2334020.1"/>
    </source>
</evidence>
<proteinExistence type="inferred from homology"/>
<keyword evidence="2 8" id="KW-0813">Transport</keyword>
<evidence type="ECO:0000313" key="10">
    <source>
        <dbReference type="Proteomes" id="UP000791080"/>
    </source>
</evidence>
<dbReference type="NCBIfam" id="NF009967">
    <property type="entry name" value="PRK13430.1"/>
    <property type="match status" value="1"/>
</dbReference>
<comment type="function">
    <text evidence="8">F(1)F(0) ATP synthase produces ATP from ADP in the presence of a proton or sodium gradient. F-type ATPases consist of two structural domains, F(1) containing the extramembraneous catalytic core and F(0) containing the membrane proton channel, linked together by a central stalk and a peripheral stalk. During catalysis, ATP synthesis in the catalytic domain of F(1) is coupled via a rotary mechanism of the central stalk subunits to proton translocation.</text>
</comment>
<dbReference type="InterPro" id="IPR000711">
    <property type="entry name" value="ATPase_OSCP/dsu"/>
</dbReference>
<gene>
    <name evidence="8" type="primary">atpH</name>
    <name evidence="9" type="ORF">G443_004290</name>
</gene>
<comment type="subcellular location">
    <subcellularLocation>
        <location evidence="8">Cell membrane</location>
        <topology evidence="8">Peripheral membrane protein</topology>
    </subcellularLocation>
    <subcellularLocation>
        <location evidence="1">Membrane</location>
    </subcellularLocation>
</comment>
<evidence type="ECO:0000256" key="3">
    <source>
        <dbReference type="ARBA" id="ARBA00022781"/>
    </source>
</evidence>
<dbReference type="InterPro" id="IPR020781">
    <property type="entry name" value="ATPase_OSCP/d_CS"/>
</dbReference>
<dbReference type="InterPro" id="IPR026015">
    <property type="entry name" value="ATP_synth_OSCP/delta_N_sf"/>
</dbReference>
<dbReference type="Proteomes" id="UP000791080">
    <property type="component" value="Unassembled WGS sequence"/>
</dbReference>
<reference evidence="9 10" key="1">
    <citation type="submission" date="2013-07" db="EMBL/GenBank/DDBJ databases">
        <authorList>
            <consortium name="DOE Joint Genome Institute"/>
            <person name="Reeve W."/>
            <person name="Huntemann M."/>
            <person name="Han J."/>
            <person name="Chen A."/>
            <person name="Kyrpides N."/>
            <person name="Mavromatis K."/>
            <person name="Markowitz V."/>
            <person name="Palaniappan K."/>
            <person name="Ivanova N."/>
            <person name="Schaumberg A."/>
            <person name="Pati A."/>
            <person name="Liolios K."/>
            <person name="Nordberg H.P."/>
            <person name="Cantor M.N."/>
            <person name="Hua S.X."/>
            <person name="Woyke T."/>
        </authorList>
    </citation>
    <scope>NUCLEOTIDE SEQUENCE [LARGE SCALE GENOMIC DNA]</scope>
    <source>
        <strain evidence="9 10">DSM 43889</strain>
    </source>
</reference>
<keyword evidence="5 8" id="KW-0472">Membrane</keyword>
<comment type="similarity">
    <text evidence="8">Belongs to the ATPase delta chain family.</text>
</comment>
<evidence type="ECO:0000256" key="1">
    <source>
        <dbReference type="ARBA" id="ARBA00004370"/>
    </source>
</evidence>